<evidence type="ECO:0000313" key="9">
    <source>
        <dbReference type="Proteomes" id="UP000026923"/>
    </source>
</evidence>
<dbReference type="SMART" id="SM00052">
    <property type="entry name" value="EAL"/>
    <property type="match status" value="1"/>
</dbReference>
<feature type="domain" description="GGDEF" evidence="7">
    <location>
        <begin position="557"/>
        <end position="690"/>
    </location>
</feature>
<dbReference type="SUPFAM" id="SSF55073">
    <property type="entry name" value="Nucleotide cyclase"/>
    <property type="match status" value="1"/>
</dbReference>
<evidence type="ECO:0000259" key="5">
    <source>
        <dbReference type="PROSITE" id="PS50113"/>
    </source>
</evidence>
<dbReference type="Gene3D" id="3.30.450.20">
    <property type="entry name" value="PAS domain"/>
    <property type="match status" value="2"/>
</dbReference>
<protein>
    <recommendedName>
        <fullName evidence="1">cyclic-guanylate-specific phosphodiesterase</fullName>
        <ecNumber evidence="1">3.1.4.52</ecNumber>
    </recommendedName>
</protein>
<dbReference type="eggNOG" id="COG5001">
    <property type="taxonomic scope" value="Bacteria"/>
</dbReference>
<dbReference type="PROSITE" id="PS50883">
    <property type="entry name" value="EAL"/>
    <property type="match status" value="1"/>
</dbReference>
<dbReference type="Pfam" id="PF08447">
    <property type="entry name" value="PAS_3"/>
    <property type="match status" value="1"/>
</dbReference>
<dbReference type="InterPro" id="IPR001633">
    <property type="entry name" value="EAL_dom"/>
</dbReference>
<dbReference type="OrthoDB" id="9804951at2"/>
<feature type="transmembrane region" description="Helical" evidence="3">
    <location>
        <begin position="62"/>
        <end position="79"/>
    </location>
</feature>
<dbReference type="SUPFAM" id="SSF141868">
    <property type="entry name" value="EAL domain-like"/>
    <property type="match status" value="1"/>
</dbReference>
<dbReference type="FunFam" id="3.20.20.450:FF:000001">
    <property type="entry name" value="Cyclic di-GMP phosphodiesterase yahA"/>
    <property type="match status" value="1"/>
</dbReference>
<feature type="domain" description="EAL" evidence="6">
    <location>
        <begin position="699"/>
        <end position="950"/>
    </location>
</feature>
<dbReference type="InterPro" id="IPR052155">
    <property type="entry name" value="Biofilm_reg_signaling"/>
</dbReference>
<gene>
    <name evidence="8" type="ORF">B597_018640</name>
</gene>
<dbReference type="Gene3D" id="3.20.20.450">
    <property type="entry name" value="EAL domain"/>
    <property type="match status" value="1"/>
</dbReference>
<dbReference type="InterPro" id="IPR000160">
    <property type="entry name" value="GGDEF_dom"/>
</dbReference>
<dbReference type="CDD" id="cd01949">
    <property type="entry name" value="GGDEF"/>
    <property type="match status" value="1"/>
</dbReference>
<dbReference type="InterPro" id="IPR000700">
    <property type="entry name" value="PAS-assoc_C"/>
</dbReference>
<keyword evidence="3" id="KW-1133">Transmembrane helix</keyword>
<dbReference type="InterPro" id="IPR043128">
    <property type="entry name" value="Rev_trsase/Diguanyl_cyclase"/>
</dbReference>
<feature type="transmembrane region" description="Helical" evidence="3">
    <location>
        <begin position="180"/>
        <end position="199"/>
    </location>
</feature>
<organism evidence="8 9">
    <name type="scientific">Stutzerimonas stutzeri KOS6</name>
    <dbReference type="NCBI Taxonomy" id="1218352"/>
    <lineage>
        <taxon>Bacteria</taxon>
        <taxon>Pseudomonadati</taxon>
        <taxon>Pseudomonadota</taxon>
        <taxon>Gammaproteobacteria</taxon>
        <taxon>Pseudomonadales</taxon>
        <taxon>Pseudomonadaceae</taxon>
        <taxon>Stutzerimonas</taxon>
    </lineage>
</organism>
<sequence length="950" mass="106264">MTDSIRTACPASATSVPGSPAAFDHAAERTRLLYQGSRIPALLLLLLTLVCGVLLWGESAAVELAAWLGWMLTLGLLWLQQVMAFNKADTEAQAAPHWRWRFLLGSSVSALSLSYAMVVLVPADNFAIQAPLYGLIGSVVVAASVAYGVSLPAFFSFAVPSLLPAGLLLMSSEHPLQQGWGLLAMIVLATLSLIAWQISRLVRDGLDQRLHKLRLIERLEAAGRDADLLNCRLASEVEHRRHAEQQLRSAYDGLEQRVAERTAELARVAEELGKSEERLNLALDASGLGLWDWDLQNNRVHHSRLEVVFGIGQQNHQDDNGSPLPDIHRDDLDRVRAALIAHLKGETELYVIEYRAVRADGTELCFEDRGRVIQRATDGRALRMIGTRRDISELRRQAEQQRLAAAVFEAASEGMVIMNDRYRVLAVNDACCALSGYSREELLGRSVARISSSPESQRQYEAMREALERHGYWQGELIETRKSGEVYPQWVQLRVVRDANNSVTHVVAFLSDLSVRRQIEERLRYLTHYDDLTGLANRGLLKERLHQACQRVRRNGRNMAVLYIDLDRFKLLNESLGHEAADALLREVSRRLTQTLADADTIARLSGDEFVVLLDAYGGLGSLTQLGSRLLRRIRKPMLICDQELVISASIGVSLLPDNSRDPELLLRQANMAMQQSKHLGGNTLQFFTERPQASSMQYLQLENQLRKALEAGQLEVFYQPRLSLADDALEAAEALVRWRHPQRGLIAPAHFIPLAEETGLIIPLGEFVLREACRQARQWQQEGLAEIRVSVNLSAKQLRQGNFVSLVRQVLDETGLPAVMLELELTESQLLDDIDNAINISEQLRALGVKLAIDDFGTGFSSLSYLKRFPVDYVKIDRSFICELEHSSQDAAITRAIIAMVHSLERRVVAEGVETQAQMDFLKAHQCDEIQGYLLSPPVPAEQFAELLR</sequence>
<keyword evidence="3" id="KW-0472">Membrane</keyword>
<dbReference type="PROSITE" id="PS50112">
    <property type="entry name" value="PAS"/>
    <property type="match status" value="1"/>
</dbReference>
<dbReference type="Pfam" id="PF00990">
    <property type="entry name" value="GGDEF"/>
    <property type="match status" value="1"/>
</dbReference>
<evidence type="ECO:0000313" key="8">
    <source>
        <dbReference type="EMBL" id="EWC39773.1"/>
    </source>
</evidence>
<accession>A0A061JMC1</accession>
<dbReference type="InterPro" id="IPR001610">
    <property type="entry name" value="PAC"/>
</dbReference>
<evidence type="ECO:0000256" key="1">
    <source>
        <dbReference type="ARBA" id="ARBA00012282"/>
    </source>
</evidence>
<dbReference type="InterPro" id="IPR000014">
    <property type="entry name" value="PAS"/>
</dbReference>
<dbReference type="InterPro" id="IPR035919">
    <property type="entry name" value="EAL_sf"/>
</dbReference>
<dbReference type="Proteomes" id="UP000026923">
    <property type="component" value="Unassembled WGS sequence"/>
</dbReference>
<evidence type="ECO:0000256" key="2">
    <source>
        <dbReference type="ARBA" id="ARBA00022636"/>
    </source>
</evidence>
<feature type="domain" description="PAC" evidence="5">
    <location>
        <begin position="473"/>
        <end position="525"/>
    </location>
</feature>
<feature type="transmembrane region" description="Helical" evidence="3">
    <location>
        <begin position="39"/>
        <end position="56"/>
    </location>
</feature>
<dbReference type="CDD" id="cd01948">
    <property type="entry name" value="EAL"/>
    <property type="match status" value="1"/>
</dbReference>
<dbReference type="Pfam" id="PF00563">
    <property type="entry name" value="EAL"/>
    <property type="match status" value="1"/>
</dbReference>
<dbReference type="PANTHER" id="PTHR44757">
    <property type="entry name" value="DIGUANYLATE CYCLASE DGCP"/>
    <property type="match status" value="1"/>
</dbReference>
<dbReference type="NCBIfam" id="TIGR00254">
    <property type="entry name" value="GGDEF"/>
    <property type="match status" value="1"/>
</dbReference>
<dbReference type="EC" id="3.1.4.52" evidence="1"/>
<evidence type="ECO:0000259" key="4">
    <source>
        <dbReference type="PROSITE" id="PS50112"/>
    </source>
</evidence>
<reference evidence="8 9" key="1">
    <citation type="journal article" date="2013" name="Genome Announc.">
        <title>Draft Genome of the Nitrogen-Fixing Bacterium Pseudomonas stutzeri Strain KOS6 Isolated from Industrial Hydrocarbon Sludge.</title>
        <authorList>
            <person name="Grigoryeva T.V."/>
            <person name="Laikov A.V."/>
            <person name="Naumova R.P."/>
            <person name="Manolov A.I."/>
            <person name="Larin A.K."/>
            <person name="Karpova I.Y."/>
            <person name="Semashko T.A."/>
            <person name="Alexeev D.G."/>
            <person name="Kostryukova E.S."/>
            <person name="Muller R."/>
            <person name="Govorun V.M."/>
        </authorList>
    </citation>
    <scope>NUCLEOTIDE SEQUENCE [LARGE SCALE GENOMIC DNA]</scope>
    <source>
        <strain evidence="8 9">KOS6</strain>
    </source>
</reference>
<dbReference type="Gene3D" id="3.30.70.270">
    <property type="match status" value="1"/>
</dbReference>
<name>A0A061JMC1_STUST</name>
<dbReference type="PANTHER" id="PTHR44757:SF2">
    <property type="entry name" value="BIOFILM ARCHITECTURE MAINTENANCE PROTEIN MBAA"/>
    <property type="match status" value="1"/>
</dbReference>
<dbReference type="SMART" id="SM00086">
    <property type="entry name" value="PAC"/>
    <property type="match status" value="2"/>
</dbReference>
<feature type="domain" description="PAS" evidence="4">
    <location>
        <begin position="400"/>
        <end position="470"/>
    </location>
</feature>
<dbReference type="SUPFAM" id="SSF55785">
    <property type="entry name" value="PYP-like sensor domain (PAS domain)"/>
    <property type="match status" value="2"/>
</dbReference>
<dbReference type="InterPro" id="IPR013655">
    <property type="entry name" value="PAS_fold_3"/>
</dbReference>
<dbReference type="SMART" id="SM00091">
    <property type="entry name" value="PAS"/>
    <property type="match status" value="2"/>
</dbReference>
<dbReference type="InterPro" id="IPR029787">
    <property type="entry name" value="Nucleotide_cyclase"/>
</dbReference>
<dbReference type="EMBL" id="AMCZ02000031">
    <property type="protein sequence ID" value="EWC39773.1"/>
    <property type="molecule type" value="Genomic_DNA"/>
</dbReference>
<dbReference type="PROSITE" id="PS50113">
    <property type="entry name" value="PAC"/>
    <property type="match status" value="2"/>
</dbReference>
<evidence type="ECO:0000256" key="3">
    <source>
        <dbReference type="SAM" id="Phobius"/>
    </source>
</evidence>
<dbReference type="AlphaFoldDB" id="A0A061JMC1"/>
<feature type="transmembrane region" description="Helical" evidence="3">
    <location>
        <begin position="132"/>
        <end position="159"/>
    </location>
</feature>
<keyword evidence="3" id="KW-0812">Transmembrane</keyword>
<proteinExistence type="predicted"/>
<dbReference type="PROSITE" id="PS50887">
    <property type="entry name" value="GGDEF"/>
    <property type="match status" value="1"/>
</dbReference>
<keyword evidence="2" id="KW-0973">c-di-GMP</keyword>
<comment type="caution">
    <text evidence="8">The sequence shown here is derived from an EMBL/GenBank/DDBJ whole genome shotgun (WGS) entry which is preliminary data.</text>
</comment>
<dbReference type="SMART" id="SM00267">
    <property type="entry name" value="GGDEF"/>
    <property type="match status" value="1"/>
</dbReference>
<dbReference type="CDD" id="cd00130">
    <property type="entry name" value="PAS"/>
    <property type="match status" value="2"/>
</dbReference>
<feature type="transmembrane region" description="Helical" evidence="3">
    <location>
        <begin position="100"/>
        <end position="120"/>
    </location>
</feature>
<feature type="domain" description="PAC" evidence="5">
    <location>
        <begin position="350"/>
        <end position="403"/>
    </location>
</feature>
<dbReference type="GO" id="GO:0071111">
    <property type="term" value="F:cyclic-guanylate-specific phosphodiesterase activity"/>
    <property type="evidence" value="ECO:0007669"/>
    <property type="project" value="UniProtKB-EC"/>
</dbReference>
<dbReference type="NCBIfam" id="TIGR00229">
    <property type="entry name" value="sensory_box"/>
    <property type="match status" value="2"/>
</dbReference>
<dbReference type="RefSeq" id="WP_024161976.1">
    <property type="nucleotide sequence ID" value="NZ_KK020676.1"/>
</dbReference>
<dbReference type="HOGENOM" id="CLU_000445_70_31_6"/>
<evidence type="ECO:0000259" key="6">
    <source>
        <dbReference type="PROSITE" id="PS50883"/>
    </source>
</evidence>
<dbReference type="Pfam" id="PF13426">
    <property type="entry name" value="PAS_9"/>
    <property type="match status" value="1"/>
</dbReference>
<dbReference type="InterPro" id="IPR035965">
    <property type="entry name" value="PAS-like_dom_sf"/>
</dbReference>
<evidence type="ECO:0000259" key="7">
    <source>
        <dbReference type="PROSITE" id="PS50887"/>
    </source>
</evidence>